<keyword evidence="5 6" id="KW-0472">Membrane</keyword>
<dbReference type="AlphaFoldDB" id="A0A0A1ZAI3"/>
<dbReference type="InterPro" id="IPR050833">
    <property type="entry name" value="Poly_Biosynth_Transport"/>
</dbReference>
<organism evidence="7 8">
    <name type="scientific">Prochlorococcus marinus str. GP2</name>
    <dbReference type="NCBI Taxonomy" id="59925"/>
    <lineage>
        <taxon>Bacteria</taxon>
        <taxon>Bacillati</taxon>
        <taxon>Cyanobacteriota</taxon>
        <taxon>Cyanophyceae</taxon>
        <taxon>Synechococcales</taxon>
        <taxon>Prochlorococcaceae</taxon>
        <taxon>Prochlorococcus</taxon>
    </lineage>
</organism>
<accession>A0A0A1ZAI3</accession>
<dbReference type="EMBL" id="JNAH01000007">
    <property type="protein sequence ID" value="KGF86475.1"/>
    <property type="molecule type" value="Genomic_DNA"/>
</dbReference>
<name>A0A0A1ZAI3_PROMR</name>
<feature type="transmembrane region" description="Helical" evidence="6">
    <location>
        <begin position="57"/>
        <end position="82"/>
    </location>
</feature>
<evidence type="ECO:0000256" key="6">
    <source>
        <dbReference type="SAM" id="Phobius"/>
    </source>
</evidence>
<feature type="transmembrane region" description="Helical" evidence="6">
    <location>
        <begin position="128"/>
        <end position="149"/>
    </location>
</feature>
<evidence type="ECO:0000256" key="2">
    <source>
        <dbReference type="ARBA" id="ARBA00022475"/>
    </source>
</evidence>
<proteinExistence type="predicted"/>
<feature type="transmembrane region" description="Helical" evidence="6">
    <location>
        <begin position="406"/>
        <end position="427"/>
    </location>
</feature>
<keyword evidence="2" id="KW-1003">Cell membrane</keyword>
<sequence>MIEYFLKKVPKKLDYYNSLLSNSYKDILKLSSGAATSQLIAITTLPIVTRLYGPENFGILGVFISLISVLSIFSTLSLELAVVVPKKKSESLNLVFLVIILSLISCVIYFIIGLIFKENLFTDSGISIVKPFMLYLPVAIFILGIHEAFQALLIKKQQFGFISKIIVQQRLIAVTVNLLFYQFGALGFILGYLISQVLGLLRMIIKSSNDFMNYGKISLNKLTTTFLKYKNFALFTTPACLINSLSKQLPNLIFASYFGPKTFGLLILSEKLLQLPLNLISDPVGKVFQSKAPIKFREGNLFDFITRIVLRLFIYGLIISTILIFVISPLMPLVFGDEWSEIKKILPIMIPIFISTFVVTPLSTTFISIKKNNFGLFSQILQLFTRLTPLLIGLKFFDLSFIQSLSIYSTSFFIGQSFYILIIYFAINKKKFMSFFKEDII</sequence>
<evidence type="ECO:0000256" key="1">
    <source>
        <dbReference type="ARBA" id="ARBA00004651"/>
    </source>
</evidence>
<gene>
    <name evidence="7" type="ORF">EU91_1237</name>
</gene>
<evidence type="ECO:0000313" key="8">
    <source>
        <dbReference type="Proteomes" id="UP000030598"/>
    </source>
</evidence>
<evidence type="ECO:0000313" key="7">
    <source>
        <dbReference type="EMBL" id="KGF86475.1"/>
    </source>
</evidence>
<keyword evidence="3 6" id="KW-0812">Transmembrane</keyword>
<comment type="caution">
    <text evidence="7">The sequence shown here is derived from an EMBL/GenBank/DDBJ whole genome shotgun (WGS) entry which is preliminary data.</text>
</comment>
<dbReference type="OrthoDB" id="9770347at2"/>
<dbReference type="Pfam" id="PF13440">
    <property type="entry name" value="Polysacc_synt_3"/>
    <property type="match status" value="1"/>
</dbReference>
<comment type="subcellular location">
    <subcellularLocation>
        <location evidence="1">Cell membrane</location>
        <topology evidence="1">Multi-pass membrane protein</topology>
    </subcellularLocation>
</comment>
<evidence type="ECO:0000256" key="5">
    <source>
        <dbReference type="ARBA" id="ARBA00023136"/>
    </source>
</evidence>
<dbReference type="Proteomes" id="UP000030598">
    <property type="component" value="Unassembled WGS sequence"/>
</dbReference>
<dbReference type="PANTHER" id="PTHR30250:SF28">
    <property type="entry name" value="POLYSACCHARIDE BIOSYNTHESIS PROTEIN"/>
    <property type="match status" value="1"/>
</dbReference>
<protein>
    <submittedName>
        <fullName evidence="7">O-antigen flippase Wzx</fullName>
    </submittedName>
</protein>
<dbReference type="STRING" id="59925.EU91_1237"/>
<dbReference type="GO" id="GO:0005886">
    <property type="term" value="C:plasma membrane"/>
    <property type="evidence" value="ECO:0007669"/>
    <property type="project" value="UniProtKB-SubCell"/>
</dbReference>
<evidence type="ECO:0000256" key="4">
    <source>
        <dbReference type="ARBA" id="ARBA00022989"/>
    </source>
</evidence>
<dbReference type="PANTHER" id="PTHR30250">
    <property type="entry name" value="PST FAMILY PREDICTED COLANIC ACID TRANSPORTER"/>
    <property type="match status" value="1"/>
</dbReference>
<dbReference type="RefSeq" id="WP_032524711.1">
    <property type="nucleotide sequence ID" value="NZ_CP138934.1"/>
</dbReference>
<feature type="transmembrane region" description="Helical" evidence="6">
    <location>
        <begin position="345"/>
        <end position="367"/>
    </location>
</feature>
<dbReference type="eggNOG" id="COG2244">
    <property type="taxonomic scope" value="Bacteria"/>
</dbReference>
<feature type="transmembrane region" description="Helical" evidence="6">
    <location>
        <begin position="312"/>
        <end position="333"/>
    </location>
</feature>
<keyword evidence="4 6" id="KW-1133">Transmembrane helix</keyword>
<evidence type="ECO:0000256" key="3">
    <source>
        <dbReference type="ARBA" id="ARBA00022692"/>
    </source>
</evidence>
<feature type="transmembrane region" description="Helical" evidence="6">
    <location>
        <begin position="94"/>
        <end position="116"/>
    </location>
</feature>
<reference evidence="8" key="1">
    <citation type="journal article" date="2014" name="Sci. Data">
        <title>Genomes of diverse isolates of the marine cyanobacterium Prochlorococcus.</title>
        <authorList>
            <person name="Biller S."/>
            <person name="Berube P."/>
            <person name="Thompson J."/>
            <person name="Kelly L."/>
            <person name="Roggensack S."/>
            <person name="Awad L."/>
            <person name="Roache-Johnson K."/>
            <person name="Ding H."/>
            <person name="Giovannoni S.J."/>
            <person name="Moore L.R."/>
            <person name="Chisholm S.W."/>
        </authorList>
    </citation>
    <scope>NUCLEOTIDE SEQUENCE [LARGE SCALE GENOMIC DNA]</scope>
    <source>
        <strain evidence="8">GP2</strain>
    </source>
</reference>